<reference evidence="5 6" key="1">
    <citation type="submission" date="2023-03" db="EMBL/GenBank/DDBJ databases">
        <title>Genome insight into feeding habits of ladybird beetles.</title>
        <authorList>
            <person name="Li H.-S."/>
            <person name="Huang Y.-H."/>
            <person name="Pang H."/>
        </authorList>
    </citation>
    <scope>NUCLEOTIDE SEQUENCE [LARGE SCALE GENOMIC DNA]</scope>
    <source>
        <strain evidence="5">SYSU_2023b</strain>
        <tissue evidence="5">Whole body</tissue>
    </source>
</reference>
<accession>A0AAW1U4F0</accession>
<name>A0AAW1U4F0_9CUCU</name>
<evidence type="ECO:0000256" key="4">
    <source>
        <dbReference type="SAM" id="SignalP"/>
    </source>
</evidence>
<dbReference type="Gene3D" id="3.80.10.10">
    <property type="entry name" value="Ribonuclease Inhibitor"/>
    <property type="match status" value="2"/>
</dbReference>
<protein>
    <submittedName>
        <fullName evidence="5">Uncharacterized protein</fullName>
    </submittedName>
</protein>
<organism evidence="5 6">
    <name type="scientific">Henosepilachna vigintioctopunctata</name>
    <dbReference type="NCBI Taxonomy" id="420089"/>
    <lineage>
        <taxon>Eukaryota</taxon>
        <taxon>Metazoa</taxon>
        <taxon>Ecdysozoa</taxon>
        <taxon>Arthropoda</taxon>
        <taxon>Hexapoda</taxon>
        <taxon>Insecta</taxon>
        <taxon>Pterygota</taxon>
        <taxon>Neoptera</taxon>
        <taxon>Endopterygota</taxon>
        <taxon>Coleoptera</taxon>
        <taxon>Polyphaga</taxon>
        <taxon>Cucujiformia</taxon>
        <taxon>Coccinelloidea</taxon>
        <taxon>Coccinellidae</taxon>
        <taxon>Epilachninae</taxon>
        <taxon>Epilachnini</taxon>
        <taxon>Henosepilachna</taxon>
    </lineage>
</organism>
<dbReference type="InterPro" id="IPR050541">
    <property type="entry name" value="LRR_TM_domain-containing"/>
</dbReference>
<dbReference type="InterPro" id="IPR001611">
    <property type="entry name" value="Leu-rich_rpt"/>
</dbReference>
<dbReference type="SMART" id="SM00369">
    <property type="entry name" value="LRR_TYP"/>
    <property type="match status" value="3"/>
</dbReference>
<dbReference type="PANTHER" id="PTHR24369">
    <property type="entry name" value="ANTIGEN BSP, PUTATIVE-RELATED"/>
    <property type="match status" value="1"/>
</dbReference>
<keyword evidence="6" id="KW-1185">Reference proteome</keyword>
<keyword evidence="1" id="KW-0433">Leucine-rich repeat</keyword>
<dbReference type="InterPro" id="IPR003591">
    <property type="entry name" value="Leu-rich_rpt_typical-subtyp"/>
</dbReference>
<dbReference type="EMBL" id="JARQZJ010000034">
    <property type="protein sequence ID" value="KAK9875848.1"/>
    <property type="molecule type" value="Genomic_DNA"/>
</dbReference>
<dbReference type="AlphaFoldDB" id="A0AAW1U4F0"/>
<comment type="caution">
    <text evidence="5">The sequence shown here is derived from an EMBL/GenBank/DDBJ whole genome shotgun (WGS) entry which is preliminary data.</text>
</comment>
<gene>
    <name evidence="5" type="ORF">WA026_009635</name>
</gene>
<dbReference type="PANTHER" id="PTHR24369:SF210">
    <property type="entry name" value="CHAOPTIN-RELATED"/>
    <property type="match status" value="1"/>
</dbReference>
<dbReference type="PROSITE" id="PS51450">
    <property type="entry name" value="LRR"/>
    <property type="match status" value="2"/>
</dbReference>
<proteinExistence type="predicted"/>
<evidence type="ECO:0000313" key="5">
    <source>
        <dbReference type="EMBL" id="KAK9875848.1"/>
    </source>
</evidence>
<evidence type="ECO:0000256" key="3">
    <source>
        <dbReference type="ARBA" id="ARBA00022737"/>
    </source>
</evidence>
<dbReference type="GO" id="GO:0005886">
    <property type="term" value="C:plasma membrane"/>
    <property type="evidence" value="ECO:0007669"/>
    <property type="project" value="TreeGrafter"/>
</dbReference>
<evidence type="ECO:0000256" key="1">
    <source>
        <dbReference type="ARBA" id="ARBA00022614"/>
    </source>
</evidence>
<dbReference type="Pfam" id="PF13855">
    <property type="entry name" value="LRR_8"/>
    <property type="match status" value="2"/>
</dbReference>
<feature type="signal peptide" evidence="4">
    <location>
        <begin position="1"/>
        <end position="28"/>
    </location>
</feature>
<keyword evidence="2 4" id="KW-0732">Signal</keyword>
<evidence type="ECO:0000256" key="2">
    <source>
        <dbReference type="ARBA" id="ARBA00022729"/>
    </source>
</evidence>
<feature type="chain" id="PRO_5043912359" evidence="4">
    <location>
        <begin position="29"/>
        <end position="304"/>
    </location>
</feature>
<dbReference type="SUPFAM" id="SSF52058">
    <property type="entry name" value="L domain-like"/>
    <property type="match status" value="1"/>
</dbReference>
<dbReference type="Proteomes" id="UP001431783">
    <property type="component" value="Unassembled WGS sequence"/>
</dbReference>
<keyword evidence="3" id="KW-0677">Repeat</keyword>
<sequence>MQSLMPTMDRYLEYVSVFSIILLSTALAGCPSKCICSKNKVKCVEKSLFSVPNFESLENEPDIIDISSNEIDYIQNFDFSFDKAKYVMILYLNDSKIIDIDDTAFKELINLREMYLSNNLLSDLPKNAFKYNKNLISLDLSHNLFRNMPKIISHSLKTLNLINSGIVNIEEDRFIDLPDIEYLYLQRNNIRIIHVDMFKYLPKLIVVELQYNAWKCTCETVEMFNYLSANSLVNIEEPFQCKTKNDFFITFFDNFGTKEPIKNLCLNNAHNTSYNFGGESEEIEEMEVDQEKLTKMLKGIIIEG</sequence>
<evidence type="ECO:0000313" key="6">
    <source>
        <dbReference type="Proteomes" id="UP001431783"/>
    </source>
</evidence>
<dbReference type="InterPro" id="IPR032675">
    <property type="entry name" value="LRR_dom_sf"/>
</dbReference>